<dbReference type="PRINTS" id="PR01021">
    <property type="entry name" value="OMPADOMAIN"/>
</dbReference>
<evidence type="ECO:0000313" key="8">
    <source>
        <dbReference type="Proteomes" id="UP000638981"/>
    </source>
</evidence>
<dbReference type="PANTHER" id="PTHR30329:SF21">
    <property type="entry name" value="LIPOPROTEIN YIAD-RELATED"/>
    <property type="match status" value="1"/>
</dbReference>
<protein>
    <submittedName>
        <fullName evidence="7">Membrane protein</fullName>
    </submittedName>
</protein>
<accession>A0A918TQ89</accession>
<keyword evidence="2 4" id="KW-0472">Membrane</keyword>
<dbReference type="PANTHER" id="PTHR30329">
    <property type="entry name" value="STATOR ELEMENT OF FLAGELLAR MOTOR COMPLEX"/>
    <property type="match status" value="1"/>
</dbReference>
<evidence type="ECO:0000259" key="6">
    <source>
        <dbReference type="PROSITE" id="PS51123"/>
    </source>
</evidence>
<keyword evidence="8" id="KW-1185">Reference proteome</keyword>
<evidence type="ECO:0000256" key="2">
    <source>
        <dbReference type="ARBA" id="ARBA00023136"/>
    </source>
</evidence>
<evidence type="ECO:0000256" key="4">
    <source>
        <dbReference type="PROSITE-ProRule" id="PRU00473"/>
    </source>
</evidence>
<comment type="caution">
    <text evidence="7">The sequence shown here is derived from an EMBL/GenBank/DDBJ whole genome shotgun (WGS) entry which is preliminary data.</text>
</comment>
<organism evidence="7 8">
    <name type="scientific">Neogemmobacter tilapiae</name>
    <dbReference type="NCBI Taxonomy" id="875041"/>
    <lineage>
        <taxon>Bacteria</taxon>
        <taxon>Pseudomonadati</taxon>
        <taxon>Pseudomonadota</taxon>
        <taxon>Alphaproteobacteria</taxon>
        <taxon>Rhodobacterales</taxon>
        <taxon>Paracoccaceae</taxon>
        <taxon>Neogemmobacter</taxon>
    </lineage>
</organism>
<dbReference type="CDD" id="cd07185">
    <property type="entry name" value="OmpA_C-like"/>
    <property type="match status" value="1"/>
</dbReference>
<reference evidence="7" key="1">
    <citation type="journal article" date="2014" name="Int. J. Syst. Evol. Microbiol.">
        <title>Complete genome sequence of Corynebacterium casei LMG S-19264T (=DSM 44701T), isolated from a smear-ripened cheese.</title>
        <authorList>
            <consortium name="US DOE Joint Genome Institute (JGI-PGF)"/>
            <person name="Walter F."/>
            <person name="Albersmeier A."/>
            <person name="Kalinowski J."/>
            <person name="Ruckert C."/>
        </authorList>
    </citation>
    <scope>NUCLEOTIDE SEQUENCE</scope>
    <source>
        <strain evidence="7">KCTC 23310</strain>
    </source>
</reference>
<proteinExistence type="predicted"/>
<dbReference type="PROSITE" id="PS51123">
    <property type="entry name" value="OMPA_2"/>
    <property type="match status" value="1"/>
</dbReference>
<name>A0A918TQ89_9RHOB</name>
<evidence type="ECO:0000256" key="5">
    <source>
        <dbReference type="SAM" id="SignalP"/>
    </source>
</evidence>
<dbReference type="InterPro" id="IPR036737">
    <property type="entry name" value="OmpA-like_sf"/>
</dbReference>
<dbReference type="InterPro" id="IPR006665">
    <property type="entry name" value="OmpA-like"/>
</dbReference>
<dbReference type="Pfam" id="PF00691">
    <property type="entry name" value="OmpA"/>
    <property type="match status" value="1"/>
</dbReference>
<dbReference type="AlphaFoldDB" id="A0A918TQ89"/>
<dbReference type="InterPro" id="IPR050330">
    <property type="entry name" value="Bact_OuterMem_StrucFunc"/>
</dbReference>
<reference evidence="7" key="2">
    <citation type="submission" date="2020-09" db="EMBL/GenBank/DDBJ databases">
        <authorList>
            <person name="Sun Q."/>
            <person name="Kim S."/>
        </authorList>
    </citation>
    <scope>NUCLEOTIDE SEQUENCE</scope>
    <source>
        <strain evidence="7">KCTC 23310</strain>
    </source>
</reference>
<keyword evidence="5" id="KW-0732">Signal</keyword>
<dbReference type="SUPFAM" id="SSF103088">
    <property type="entry name" value="OmpA-like"/>
    <property type="match status" value="1"/>
</dbReference>
<feature type="signal peptide" evidence="5">
    <location>
        <begin position="1"/>
        <end position="18"/>
    </location>
</feature>
<evidence type="ECO:0000313" key="7">
    <source>
        <dbReference type="EMBL" id="GHC56114.1"/>
    </source>
</evidence>
<dbReference type="RefSeq" id="WP_189411441.1">
    <property type="nucleotide sequence ID" value="NZ_BMYJ01000005.1"/>
</dbReference>
<dbReference type="InterPro" id="IPR006664">
    <property type="entry name" value="OMP_bac"/>
</dbReference>
<evidence type="ECO:0000256" key="3">
    <source>
        <dbReference type="ARBA" id="ARBA00023237"/>
    </source>
</evidence>
<feature type="domain" description="OmpA-like" evidence="6">
    <location>
        <begin position="198"/>
        <end position="315"/>
    </location>
</feature>
<dbReference type="EMBL" id="BMYJ01000005">
    <property type="protein sequence ID" value="GHC56114.1"/>
    <property type="molecule type" value="Genomic_DNA"/>
</dbReference>
<dbReference type="GO" id="GO:0009279">
    <property type="term" value="C:cell outer membrane"/>
    <property type="evidence" value="ECO:0007669"/>
    <property type="project" value="UniProtKB-SubCell"/>
</dbReference>
<gene>
    <name evidence="7" type="ORF">GCM10007315_19220</name>
</gene>
<keyword evidence="3" id="KW-0998">Cell outer membrane</keyword>
<sequence>MKRILSALTLMMATPALAFTPKFPGPATQTGSFQEPLTSYRLPIGPYGAEGLPHEPLEGAFDQTSWRLATPGLSTLSLLAPMRDQLRAEGWDILFECETESCGGFDFRYGTDVLPEPDMHVDLTDFRFLSARRMGGEGAEYLSLLISRSTESGFVQRILLTPAGALPEVEEIPDLTTPETIAPLRPITPVAGTLGSQLETGGAQALDDLVFPSGSSELAPGDYASLSELVAYLQANPDRRIALVGHTDASGSLAPNIALSKKRAASVRAALMALGAEGGRIAAEGVGYLAPRDSNETPEGRTRNRRVEVMLLAGD</sequence>
<comment type="subcellular location">
    <subcellularLocation>
        <location evidence="1">Cell outer membrane</location>
    </subcellularLocation>
</comment>
<feature type="chain" id="PRO_5038010818" evidence="5">
    <location>
        <begin position="19"/>
        <end position="315"/>
    </location>
</feature>
<dbReference type="Proteomes" id="UP000638981">
    <property type="component" value="Unassembled WGS sequence"/>
</dbReference>
<evidence type="ECO:0000256" key="1">
    <source>
        <dbReference type="ARBA" id="ARBA00004442"/>
    </source>
</evidence>
<dbReference type="Gene3D" id="3.30.1330.60">
    <property type="entry name" value="OmpA-like domain"/>
    <property type="match status" value="1"/>
</dbReference>